<dbReference type="PANTHER" id="PTHR33446">
    <property type="entry name" value="PROTEIN TONB-RELATED"/>
    <property type="match status" value="1"/>
</dbReference>
<feature type="compositionally biased region" description="Polar residues" evidence="1">
    <location>
        <begin position="121"/>
        <end position="150"/>
    </location>
</feature>
<gene>
    <name evidence="4" type="ORF">CHX27_04445</name>
</gene>
<comment type="caution">
    <text evidence="4">The sequence shown here is derived from an EMBL/GenBank/DDBJ whole genome shotgun (WGS) entry which is preliminary data.</text>
</comment>
<feature type="transmembrane region" description="Helical" evidence="2">
    <location>
        <begin position="39"/>
        <end position="57"/>
    </location>
</feature>
<evidence type="ECO:0000256" key="2">
    <source>
        <dbReference type="SAM" id="Phobius"/>
    </source>
</evidence>
<dbReference type="InterPro" id="IPR003538">
    <property type="entry name" value="TonB"/>
</dbReference>
<dbReference type="GO" id="GO:0015891">
    <property type="term" value="P:siderophore transport"/>
    <property type="evidence" value="ECO:0007669"/>
    <property type="project" value="InterPro"/>
</dbReference>
<dbReference type="InterPro" id="IPR037682">
    <property type="entry name" value="TonB_C"/>
</dbReference>
<dbReference type="AlphaFoldDB" id="A0A255ZZV0"/>
<keyword evidence="5" id="KW-1185">Reference proteome</keyword>
<evidence type="ECO:0000313" key="5">
    <source>
        <dbReference type="Proteomes" id="UP000216035"/>
    </source>
</evidence>
<dbReference type="GO" id="GO:0055085">
    <property type="term" value="P:transmembrane transport"/>
    <property type="evidence" value="ECO:0007669"/>
    <property type="project" value="InterPro"/>
</dbReference>
<dbReference type="InterPro" id="IPR051045">
    <property type="entry name" value="TonB-dependent_transducer"/>
</dbReference>
<dbReference type="GO" id="GO:0031992">
    <property type="term" value="F:energy transducer activity"/>
    <property type="evidence" value="ECO:0007669"/>
    <property type="project" value="InterPro"/>
</dbReference>
<reference evidence="4 5" key="1">
    <citation type="submission" date="2017-07" db="EMBL/GenBank/DDBJ databases">
        <title>Flavobacterium cyanobacteriorum sp. nov., isolated from cyanobacterial aggregates in a eutrophic lake.</title>
        <authorList>
            <person name="Cai H."/>
        </authorList>
    </citation>
    <scope>NUCLEOTIDE SEQUENCE [LARGE SCALE GENOMIC DNA]</scope>
    <source>
        <strain evidence="4 5">TH167</strain>
    </source>
</reference>
<keyword evidence="2" id="KW-1133">Transmembrane helix</keyword>
<accession>A0A255ZZV0</accession>
<dbReference type="Proteomes" id="UP000216035">
    <property type="component" value="Unassembled WGS sequence"/>
</dbReference>
<dbReference type="RefSeq" id="WP_094485561.1">
    <property type="nucleotide sequence ID" value="NZ_NOXX01000165.1"/>
</dbReference>
<evidence type="ECO:0000259" key="3">
    <source>
        <dbReference type="Pfam" id="PF03544"/>
    </source>
</evidence>
<proteinExistence type="predicted"/>
<dbReference type="PRINTS" id="PR01374">
    <property type="entry name" value="TONBPROTEIN"/>
</dbReference>
<protein>
    <recommendedName>
        <fullName evidence="3">TonB C-terminal domain-containing protein</fullName>
    </recommendedName>
</protein>
<evidence type="ECO:0000256" key="1">
    <source>
        <dbReference type="SAM" id="MobiDB-lite"/>
    </source>
</evidence>
<feature type="region of interest" description="Disordered" evidence="1">
    <location>
        <begin position="121"/>
        <end position="176"/>
    </location>
</feature>
<evidence type="ECO:0000313" key="4">
    <source>
        <dbReference type="EMBL" id="OYQ46404.1"/>
    </source>
</evidence>
<dbReference type="Pfam" id="PF03544">
    <property type="entry name" value="TonB_C"/>
    <property type="match status" value="1"/>
</dbReference>
<name>A0A255ZZV0_9FLAO</name>
<organism evidence="4 5">
    <name type="scientific">Flavobacterium aurantiibacter</name>
    <dbReference type="NCBI Taxonomy" id="2023067"/>
    <lineage>
        <taxon>Bacteria</taxon>
        <taxon>Pseudomonadati</taxon>
        <taxon>Bacteroidota</taxon>
        <taxon>Flavobacteriia</taxon>
        <taxon>Flavobacteriales</taxon>
        <taxon>Flavobacteriaceae</taxon>
        <taxon>Flavobacterium</taxon>
    </lineage>
</organism>
<dbReference type="PANTHER" id="PTHR33446:SF2">
    <property type="entry name" value="PROTEIN TONB"/>
    <property type="match status" value="1"/>
</dbReference>
<dbReference type="GO" id="GO:0098797">
    <property type="term" value="C:plasma membrane protein complex"/>
    <property type="evidence" value="ECO:0007669"/>
    <property type="project" value="TreeGrafter"/>
</dbReference>
<keyword evidence="2" id="KW-0472">Membrane</keyword>
<dbReference type="SUPFAM" id="SSF74653">
    <property type="entry name" value="TolA/TonB C-terminal domain"/>
    <property type="match status" value="1"/>
</dbReference>
<feature type="compositionally biased region" description="Basic and acidic residues" evidence="1">
    <location>
        <begin position="84"/>
        <end position="103"/>
    </location>
</feature>
<dbReference type="GO" id="GO:0030288">
    <property type="term" value="C:outer membrane-bounded periplasmic space"/>
    <property type="evidence" value="ECO:0007669"/>
    <property type="project" value="InterPro"/>
</dbReference>
<feature type="domain" description="TonB C-terminal" evidence="3">
    <location>
        <begin position="212"/>
        <end position="270"/>
    </location>
</feature>
<sequence length="275" mass="29460">MRTVSVVSASWIALVFENRNQEYGAYELRKKSNQITAKAFFLAIALLCMGVSALMYASSTDANAIITDSGPEYLVTPVRVSRVKVEEPKPEPKAMEQPKKRTSVDPTGNLGFATVTTATDASPVEASTVTTAKSDTGETNTTGSPQGSENGTAVTGVTTDTGGSTEGTSDKPISTGMVDKMPEFPGGLSAFYRYIAENFEHPDMESGTTLKLLVSFVVETDGSISNIKVLQNPGYGTERAAIRVLKDLRTKWKPGMKAGKAVRTIYNLPISIRNN</sequence>
<dbReference type="EMBL" id="NOXX01000165">
    <property type="protein sequence ID" value="OYQ46404.1"/>
    <property type="molecule type" value="Genomic_DNA"/>
</dbReference>
<dbReference type="OrthoDB" id="1095452at2"/>
<keyword evidence="2" id="KW-0812">Transmembrane</keyword>
<dbReference type="Gene3D" id="3.30.1150.10">
    <property type="match status" value="1"/>
</dbReference>
<feature type="region of interest" description="Disordered" evidence="1">
    <location>
        <begin position="84"/>
        <end position="108"/>
    </location>
</feature>
<feature type="compositionally biased region" description="Low complexity" evidence="1">
    <location>
        <begin position="151"/>
        <end position="167"/>
    </location>
</feature>